<dbReference type="Gene3D" id="3.30.565.10">
    <property type="entry name" value="Histidine kinase-like ATPase, C-terminal domain"/>
    <property type="match status" value="1"/>
</dbReference>
<gene>
    <name evidence="10" type="ORF">SAMN03080601_02520</name>
</gene>
<dbReference type="Pfam" id="PF08448">
    <property type="entry name" value="PAS_4"/>
    <property type="match status" value="1"/>
</dbReference>
<dbReference type="SMART" id="SM00388">
    <property type="entry name" value="HisKA"/>
    <property type="match status" value="1"/>
</dbReference>
<dbReference type="GO" id="GO:0000155">
    <property type="term" value="F:phosphorelay sensor kinase activity"/>
    <property type="evidence" value="ECO:0007669"/>
    <property type="project" value="InterPro"/>
</dbReference>
<feature type="domain" description="PAC" evidence="9">
    <location>
        <begin position="717"/>
        <end position="770"/>
    </location>
</feature>
<evidence type="ECO:0000259" key="8">
    <source>
        <dbReference type="PROSITE" id="PS50112"/>
    </source>
</evidence>
<evidence type="ECO:0000256" key="3">
    <source>
        <dbReference type="ARBA" id="ARBA00022553"/>
    </source>
</evidence>
<dbReference type="Proteomes" id="UP000191055">
    <property type="component" value="Unassembled WGS sequence"/>
</dbReference>
<dbReference type="CDD" id="cd16922">
    <property type="entry name" value="HATPase_EvgS-ArcB-TorS-like"/>
    <property type="match status" value="1"/>
</dbReference>
<dbReference type="SUPFAM" id="SSF55781">
    <property type="entry name" value="GAF domain-like"/>
    <property type="match status" value="1"/>
</dbReference>
<evidence type="ECO:0000259" key="7">
    <source>
        <dbReference type="PROSITE" id="PS50109"/>
    </source>
</evidence>
<keyword evidence="4" id="KW-0808">Transferase</keyword>
<keyword evidence="11" id="KW-1185">Reference proteome</keyword>
<dbReference type="Pfam" id="PF13426">
    <property type="entry name" value="PAS_9"/>
    <property type="match status" value="2"/>
</dbReference>
<evidence type="ECO:0000313" key="10">
    <source>
        <dbReference type="EMBL" id="SKC22153.1"/>
    </source>
</evidence>
<dbReference type="InterPro" id="IPR003661">
    <property type="entry name" value="HisK_dim/P_dom"/>
</dbReference>
<dbReference type="InterPro" id="IPR004358">
    <property type="entry name" value="Sig_transdc_His_kin-like_C"/>
</dbReference>
<dbReference type="RefSeq" id="WP_079558225.1">
    <property type="nucleotide sequence ID" value="NZ_CP021904.1"/>
</dbReference>
<dbReference type="InterPro" id="IPR036890">
    <property type="entry name" value="HATPase_C_sf"/>
</dbReference>
<evidence type="ECO:0000256" key="1">
    <source>
        <dbReference type="ARBA" id="ARBA00000085"/>
    </source>
</evidence>
<organism evidence="10 11">
    <name type="scientific">Alkalitalea saponilacus</name>
    <dbReference type="NCBI Taxonomy" id="889453"/>
    <lineage>
        <taxon>Bacteria</taxon>
        <taxon>Pseudomonadati</taxon>
        <taxon>Bacteroidota</taxon>
        <taxon>Bacteroidia</taxon>
        <taxon>Marinilabiliales</taxon>
        <taxon>Marinilabiliaceae</taxon>
        <taxon>Alkalitalea</taxon>
    </lineage>
</organism>
<feature type="domain" description="PAS" evidence="8">
    <location>
        <begin position="521"/>
        <end position="563"/>
    </location>
</feature>
<dbReference type="PANTHER" id="PTHR43711:SF1">
    <property type="entry name" value="HISTIDINE KINASE 1"/>
    <property type="match status" value="1"/>
</dbReference>
<dbReference type="PROSITE" id="PS50109">
    <property type="entry name" value="HIS_KIN"/>
    <property type="match status" value="1"/>
</dbReference>
<dbReference type="OrthoDB" id="9796457at2"/>
<dbReference type="PROSITE" id="PS50112">
    <property type="entry name" value="PAS"/>
    <property type="match status" value="2"/>
</dbReference>
<dbReference type="InterPro" id="IPR013656">
    <property type="entry name" value="PAS_4"/>
</dbReference>
<dbReference type="SUPFAM" id="SSF47384">
    <property type="entry name" value="Homodimeric domain of signal transducing histidine kinase"/>
    <property type="match status" value="1"/>
</dbReference>
<dbReference type="SUPFAM" id="SSF55785">
    <property type="entry name" value="PYP-like sensor domain (PAS domain)"/>
    <property type="match status" value="3"/>
</dbReference>
<evidence type="ECO:0000313" key="11">
    <source>
        <dbReference type="Proteomes" id="UP000191055"/>
    </source>
</evidence>
<dbReference type="EMBL" id="FUYV01000015">
    <property type="protein sequence ID" value="SKC22153.1"/>
    <property type="molecule type" value="Genomic_DNA"/>
</dbReference>
<dbReference type="PANTHER" id="PTHR43711">
    <property type="entry name" value="TWO-COMPONENT HISTIDINE KINASE"/>
    <property type="match status" value="1"/>
</dbReference>
<keyword evidence="5" id="KW-0418">Kinase</keyword>
<dbReference type="InterPro" id="IPR000700">
    <property type="entry name" value="PAS-assoc_C"/>
</dbReference>
<feature type="domain" description="PAC" evidence="9">
    <location>
        <begin position="469"/>
        <end position="520"/>
    </location>
</feature>
<dbReference type="InterPro" id="IPR005467">
    <property type="entry name" value="His_kinase_dom"/>
</dbReference>
<dbReference type="Pfam" id="PF00512">
    <property type="entry name" value="HisKA"/>
    <property type="match status" value="1"/>
</dbReference>
<keyword evidence="6" id="KW-0902">Two-component regulatory system</keyword>
<feature type="domain" description="Histidine kinase" evidence="7">
    <location>
        <begin position="788"/>
        <end position="1010"/>
    </location>
</feature>
<dbReference type="Gene3D" id="3.30.450.40">
    <property type="match status" value="1"/>
</dbReference>
<dbReference type="KEGG" id="asx:CDL62_09440"/>
<dbReference type="SMART" id="SM00086">
    <property type="entry name" value="PAC"/>
    <property type="match status" value="3"/>
</dbReference>
<dbReference type="PRINTS" id="PR00344">
    <property type="entry name" value="BCTRLSENSOR"/>
</dbReference>
<dbReference type="Pfam" id="PF02518">
    <property type="entry name" value="HATPase_c"/>
    <property type="match status" value="1"/>
</dbReference>
<dbReference type="InterPro" id="IPR050736">
    <property type="entry name" value="Sensor_HK_Regulatory"/>
</dbReference>
<dbReference type="CDD" id="cd00082">
    <property type="entry name" value="HisKA"/>
    <property type="match status" value="1"/>
</dbReference>
<dbReference type="CDD" id="cd00130">
    <property type="entry name" value="PAS"/>
    <property type="match status" value="2"/>
</dbReference>
<keyword evidence="3" id="KW-0597">Phosphoprotein</keyword>
<dbReference type="Gene3D" id="3.30.450.20">
    <property type="entry name" value="PAS domain"/>
    <property type="match status" value="3"/>
</dbReference>
<dbReference type="PROSITE" id="PS50113">
    <property type="entry name" value="PAC"/>
    <property type="match status" value="2"/>
</dbReference>
<dbReference type="AlphaFoldDB" id="A0A1T5HN90"/>
<sequence length="1151" mass="131169">MNLKEIVNRFLPGQTSAISGNLSETTNTVCAYKTAHSAISGNSVPGHLPLTISNILSSSGSFDAKLQKVVNYLGLYTNVCRVYIFENSSDGETCSNRYEWCNEDVISQKENLQNISFKSVPSWMKLLKEEGQIEAVSVERELPADISSVLTQQDIKSILVFPIQIGKKITGFAGYDECKQHRHWSDLDKSLLATVSKLLSNAYQQEHSIRFIRKSLQKQQFLFDIASLINQAKTLDEPLGKIAEKISTTWGLSGFALYSVNEQYSKQFRLATAYSDTSQDVSFPEQVLLPDSGSIITIPSHRDESQNKQEYSTITKELGFTTSLNTFIRGIRTFNGANGLIFLCWTEANKECPIEYSVLETLAGMLARQIDHIKTEEKILQNHQHIIRINERLQEKESFLNNIILAAPVGVIIVKDYLIKYVNQQVCESLGYSREELLEKSIADFYTNNEEVEKLTKKFFREIEVKGISSMDLHLRKKDGTPLFYQITGTPGPETKNEDLFLLIGQDLTEIKTIENSLIESEQRNSRIIEANIDGIFIMSEPGKLVYVNKSACDQTGYNKEELTKLSLSELFPDKNGIRDYLKIINQLRQGFDYRGDSQIRHKNGSTLYVEIHGTSIILAGEPHFYFSIHDITKRKQNEAALRLSEKKFRSLSENIPDCVVRINKNGLILFGNTLFLDLYKLSEKFTKESLFLSEALPEDFSDYFTPAVNYVFKQKKIVQLEIDLSRNGEKQTFEWSLSPEMDDHGNCISVLGIGRNITPRKKVEKELLLAKEKAEAADKLKSAFLANMSHEIRTPLNAIVGFSNLLEQTDPESSDRDEFIKLINDNADQLMSLITDIVDISKLESGHLEIKREPVEVDQYLESIYRTYLKRISLQFKEKVNLKYSPPVQPKVKTAIIADPNRFIQTVNNLLDNAIKFTHQGTIEFGYNIEDKKVRFFIRDTGIGISKEHQHVVFDAFRQEDETNARKYGGTGLGLTLCRKLIEAMNGQIGLISEKGKGSEFYFYLDRFKEEKQKAKSINDFQIEQFRNEPPYWEGKIVLLVSFNSNTHIRAKNILNKTGITILSARSLAALYKLMDIREDIDLVLIDEEFERNKDIVKPHDDFSLLLLRHGNKHHSSPVPEKFDGSVILNGNEAEFINRLKIFLNPVITP</sequence>
<dbReference type="SMART" id="SM00065">
    <property type="entry name" value="GAF"/>
    <property type="match status" value="1"/>
</dbReference>
<evidence type="ECO:0000256" key="5">
    <source>
        <dbReference type="ARBA" id="ARBA00022777"/>
    </source>
</evidence>
<proteinExistence type="predicted"/>
<dbReference type="STRING" id="889453.SAMN03080601_02520"/>
<dbReference type="InterPro" id="IPR001610">
    <property type="entry name" value="PAC"/>
</dbReference>
<evidence type="ECO:0000256" key="4">
    <source>
        <dbReference type="ARBA" id="ARBA00022679"/>
    </source>
</evidence>
<dbReference type="InterPro" id="IPR003018">
    <property type="entry name" value="GAF"/>
</dbReference>
<dbReference type="InterPro" id="IPR029016">
    <property type="entry name" value="GAF-like_dom_sf"/>
</dbReference>
<dbReference type="Gene3D" id="1.10.287.130">
    <property type="match status" value="1"/>
</dbReference>
<dbReference type="SMART" id="SM00091">
    <property type="entry name" value="PAS"/>
    <property type="match status" value="3"/>
</dbReference>
<evidence type="ECO:0000259" key="9">
    <source>
        <dbReference type="PROSITE" id="PS50113"/>
    </source>
</evidence>
<dbReference type="EC" id="2.7.13.3" evidence="2"/>
<comment type="catalytic activity">
    <reaction evidence="1">
        <text>ATP + protein L-histidine = ADP + protein N-phospho-L-histidine.</text>
        <dbReference type="EC" id="2.7.13.3"/>
    </reaction>
</comment>
<dbReference type="Pfam" id="PF01590">
    <property type="entry name" value="GAF"/>
    <property type="match status" value="1"/>
</dbReference>
<dbReference type="SMART" id="SM00387">
    <property type="entry name" value="HATPase_c"/>
    <property type="match status" value="1"/>
</dbReference>
<accession>A0A1T5HN90</accession>
<name>A0A1T5HN90_9BACT</name>
<evidence type="ECO:0000256" key="6">
    <source>
        <dbReference type="ARBA" id="ARBA00023012"/>
    </source>
</evidence>
<dbReference type="InterPro" id="IPR000014">
    <property type="entry name" value="PAS"/>
</dbReference>
<dbReference type="InterPro" id="IPR003594">
    <property type="entry name" value="HATPase_dom"/>
</dbReference>
<dbReference type="NCBIfam" id="TIGR00229">
    <property type="entry name" value="sensory_box"/>
    <property type="match status" value="3"/>
</dbReference>
<protein>
    <recommendedName>
        <fullName evidence="2">histidine kinase</fullName>
        <ecNumber evidence="2">2.7.13.3</ecNumber>
    </recommendedName>
</protein>
<feature type="domain" description="PAS" evidence="8">
    <location>
        <begin position="419"/>
        <end position="466"/>
    </location>
</feature>
<dbReference type="FunFam" id="3.30.565.10:FF:000010">
    <property type="entry name" value="Sensor histidine kinase RcsC"/>
    <property type="match status" value="1"/>
</dbReference>
<dbReference type="SUPFAM" id="SSF55874">
    <property type="entry name" value="ATPase domain of HSP90 chaperone/DNA topoisomerase II/histidine kinase"/>
    <property type="match status" value="1"/>
</dbReference>
<dbReference type="InterPro" id="IPR035965">
    <property type="entry name" value="PAS-like_dom_sf"/>
</dbReference>
<reference evidence="10 11" key="1">
    <citation type="submission" date="2017-02" db="EMBL/GenBank/DDBJ databases">
        <authorList>
            <person name="Peterson S.W."/>
        </authorList>
    </citation>
    <scope>NUCLEOTIDE SEQUENCE [LARGE SCALE GENOMIC DNA]</scope>
    <source>
        <strain evidence="10 11">DSM 24412</strain>
    </source>
</reference>
<dbReference type="InterPro" id="IPR036097">
    <property type="entry name" value="HisK_dim/P_sf"/>
</dbReference>
<evidence type="ECO:0000256" key="2">
    <source>
        <dbReference type="ARBA" id="ARBA00012438"/>
    </source>
</evidence>